<evidence type="ECO:0000256" key="3">
    <source>
        <dbReference type="ARBA" id="ARBA00022801"/>
    </source>
</evidence>
<feature type="region of interest" description="Disordered" evidence="4">
    <location>
        <begin position="122"/>
        <end position="209"/>
    </location>
</feature>
<gene>
    <name evidence="6" type="ORF">Bca52824_062946</name>
</gene>
<evidence type="ECO:0000256" key="1">
    <source>
        <dbReference type="ARBA" id="ARBA00005234"/>
    </source>
</evidence>
<sequence length="854" mass="97053">MFLKVACILPAIPNDPEDEVSLEDEYSEELENMADISKRGYKFKITDWASRTVNVHDALFEMTGAAGAPLQFEHVEIGESSTPNGESVIGKINKIVETMEKKFKLMKDRVCFLEEENRELKERVSELEGKQNLGTDFSTDMRQQEPLTGLPASPLSRINETQDFSPNLTRHKESFSNETPTGQTPNVTQQQEETQPSSDETPSNPNQAEQNLGDEIEKEILSNETPTPRTQIEKEPISNDTPAAQTQVLTPNKEIEQTLDETPSNPNGAEENLDDEVIFILDLNFGRETIGIDIIMNMFLQHTTDPLTEVISSIAAHYKNSDDETQTGTQVLTPNVTQTAETQTETQFFSLNSKQQNEAEPSSNETPSKPNPEEGNPEDEDTTEPMTEIISTNILETTPLSQQTEALSKTSPIDFSESEKAEESSLPALFEIGAHVEIASNDDTTCRIWYQGKVVDQNLCDGVEKLTVEYSTLFVDQKRVQDTVTTDRIRPPPPTTEQKAYQLYENVEGLYNNGWCSGQVRMTFRDNTYSVYLNNSMETINFEPFHLRIHREWTDGVWKTPDEGKTIVGKKRKATGPPVDHLPFLQPEEKRPIGPRNPPMPVTPEVILPIDPFVTPEFPRFSRLQKWMDLRGIYRVPLNINGRRIEKEFFEHIDNNENNLREEHIDVAFSMLNQMVGYTFESLKTTPKKGIQILKGYVNDIVRGLETPNKIWMEDVDVVYGVVHERLKGHYVGVEIDLLDNTITLFHCGLHKRGTRIENIPLVKKLAVLIPAIKLEIMNEEVNFKDIVPFQVKKAEKLPKTRFPFNCGIFVLKMLECKSLGLKKMLDINDDTTIDLRSKLCCDIFNHFMASDFE</sequence>
<dbReference type="Pfam" id="PF02902">
    <property type="entry name" value="Peptidase_C48"/>
    <property type="match status" value="1"/>
</dbReference>
<feature type="region of interest" description="Disordered" evidence="4">
    <location>
        <begin position="395"/>
        <end position="420"/>
    </location>
</feature>
<keyword evidence="7" id="KW-1185">Reference proteome</keyword>
<evidence type="ECO:0000256" key="2">
    <source>
        <dbReference type="ARBA" id="ARBA00022670"/>
    </source>
</evidence>
<evidence type="ECO:0000259" key="5">
    <source>
        <dbReference type="PROSITE" id="PS50600"/>
    </source>
</evidence>
<keyword evidence="2" id="KW-0645">Protease</keyword>
<evidence type="ECO:0000256" key="4">
    <source>
        <dbReference type="SAM" id="MobiDB-lite"/>
    </source>
</evidence>
<feature type="compositionally biased region" description="Polar residues" evidence="4">
    <location>
        <begin position="238"/>
        <end position="250"/>
    </location>
</feature>
<dbReference type="InterPro" id="IPR014002">
    <property type="entry name" value="Agenet_dom_plant"/>
</dbReference>
<feature type="compositionally biased region" description="Polar residues" evidence="4">
    <location>
        <begin position="156"/>
        <end position="168"/>
    </location>
</feature>
<dbReference type="GO" id="GO:0006508">
    <property type="term" value="P:proteolysis"/>
    <property type="evidence" value="ECO:0007669"/>
    <property type="project" value="UniProtKB-KW"/>
</dbReference>
<accession>A0A8X7QDI6</accession>
<dbReference type="PANTHER" id="PTHR31917">
    <property type="entry name" value="AGENET DOMAIN-CONTAINING PROTEIN-RELATED"/>
    <property type="match status" value="1"/>
</dbReference>
<feature type="region of interest" description="Disordered" evidence="4">
    <location>
        <begin position="568"/>
        <end position="597"/>
    </location>
</feature>
<comment type="caution">
    <text evidence="6">The sequence shown here is derived from an EMBL/GenBank/DDBJ whole genome shotgun (WGS) entry which is preliminary data.</text>
</comment>
<dbReference type="PROSITE" id="PS50600">
    <property type="entry name" value="ULP_PROTEASE"/>
    <property type="match status" value="1"/>
</dbReference>
<feature type="compositionally biased region" description="Polar residues" evidence="4">
    <location>
        <begin position="395"/>
        <end position="413"/>
    </location>
</feature>
<dbReference type="PANTHER" id="PTHR31917:SF164">
    <property type="entry name" value="DUF724 DOMAIN-CONTAINING PROTEIN 7-LIKE"/>
    <property type="match status" value="1"/>
</dbReference>
<comment type="similarity">
    <text evidence="1">Belongs to the peptidase C48 family.</text>
</comment>
<dbReference type="SUPFAM" id="SSF54001">
    <property type="entry name" value="Cysteine proteinases"/>
    <property type="match status" value="1"/>
</dbReference>
<name>A0A8X7QDI6_BRACI</name>
<dbReference type="EMBL" id="JAAMPC010000013">
    <property type="protein sequence ID" value="KAG2268391.1"/>
    <property type="molecule type" value="Genomic_DNA"/>
</dbReference>
<keyword evidence="3" id="KW-0378">Hydrolase</keyword>
<dbReference type="Proteomes" id="UP000886595">
    <property type="component" value="Unassembled WGS sequence"/>
</dbReference>
<feature type="compositionally biased region" description="Polar residues" evidence="4">
    <location>
        <begin position="353"/>
        <end position="368"/>
    </location>
</feature>
<feature type="region of interest" description="Disordered" evidence="4">
    <location>
        <begin position="221"/>
        <end position="251"/>
    </location>
</feature>
<dbReference type="InterPro" id="IPR003653">
    <property type="entry name" value="Peptidase_C48_C"/>
</dbReference>
<proteinExistence type="inferred from homology"/>
<dbReference type="GO" id="GO:0008234">
    <property type="term" value="F:cysteine-type peptidase activity"/>
    <property type="evidence" value="ECO:0007669"/>
    <property type="project" value="InterPro"/>
</dbReference>
<dbReference type="SMART" id="SM00743">
    <property type="entry name" value="Agenet"/>
    <property type="match status" value="2"/>
</dbReference>
<feature type="region of interest" description="Disordered" evidence="4">
    <location>
        <begin position="353"/>
        <end position="383"/>
    </location>
</feature>
<dbReference type="Gene3D" id="3.40.395.10">
    <property type="entry name" value="Adenoviral Proteinase, Chain A"/>
    <property type="match status" value="1"/>
</dbReference>
<dbReference type="InterPro" id="IPR038765">
    <property type="entry name" value="Papain-like_cys_pep_sf"/>
</dbReference>
<dbReference type="InterPro" id="IPR008395">
    <property type="entry name" value="Agenet-like_dom"/>
</dbReference>
<feature type="domain" description="Ubiquitin-like protease family profile" evidence="5">
    <location>
        <begin position="643"/>
        <end position="818"/>
    </location>
</feature>
<dbReference type="AlphaFoldDB" id="A0A8X7QDI6"/>
<dbReference type="Pfam" id="PF05641">
    <property type="entry name" value="Agenet"/>
    <property type="match status" value="1"/>
</dbReference>
<protein>
    <recommendedName>
        <fullName evidence="5">Ubiquitin-like protease family profile domain-containing protein</fullName>
    </recommendedName>
</protein>
<evidence type="ECO:0000313" key="6">
    <source>
        <dbReference type="EMBL" id="KAG2268391.1"/>
    </source>
</evidence>
<feature type="compositionally biased region" description="Polar residues" evidence="4">
    <location>
        <begin position="132"/>
        <end position="141"/>
    </location>
</feature>
<feature type="compositionally biased region" description="Polar residues" evidence="4">
    <location>
        <begin position="176"/>
        <end position="209"/>
    </location>
</feature>
<evidence type="ECO:0000313" key="7">
    <source>
        <dbReference type="Proteomes" id="UP000886595"/>
    </source>
</evidence>
<reference evidence="6 7" key="1">
    <citation type="submission" date="2020-02" db="EMBL/GenBank/DDBJ databases">
        <authorList>
            <person name="Ma Q."/>
            <person name="Huang Y."/>
            <person name="Song X."/>
            <person name="Pei D."/>
        </authorList>
    </citation>
    <scope>NUCLEOTIDE SEQUENCE [LARGE SCALE GENOMIC DNA]</scope>
    <source>
        <strain evidence="6">Sxm20200214</strain>
        <tissue evidence="6">Leaf</tissue>
    </source>
</reference>
<organism evidence="6 7">
    <name type="scientific">Brassica carinata</name>
    <name type="common">Ethiopian mustard</name>
    <name type="synonym">Abyssinian cabbage</name>
    <dbReference type="NCBI Taxonomy" id="52824"/>
    <lineage>
        <taxon>Eukaryota</taxon>
        <taxon>Viridiplantae</taxon>
        <taxon>Streptophyta</taxon>
        <taxon>Embryophyta</taxon>
        <taxon>Tracheophyta</taxon>
        <taxon>Spermatophyta</taxon>
        <taxon>Magnoliopsida</taxon>
        <taxon>eudicotyledons</taxon>
        <taxon>Gunneridae</taxon>
        <taxon>Pentapetalae</taxon>
        <taxon>rosids</taxon>
        <taxon>malvids</taxon>
        <taxon>Brassicales</taxon>
        <taxon>Brassicaceae</taxon>
        <taxon>Brassiceae</taxon>
        <taxon>Brassica</taxon>
    </lineage>
</organism>